<dbReference type="Proteomes" id="UP000199564">
    <property type="component" value="Unassembled WGS sequence"/>
</dbReference>
<dbReference type="EMBL" id="FOVW01000008">
    <property type="protein sequence ID" value="SFO56821.1"/>
    <property type="molecule type" value="Genomic_DNA"/>
</dbReference>
<accession>A0A1I5IA04</accession>
<evidence type="ECO:0000313" key="1">
    <source>
        <dbReference type="EMBL" id="SFO56821.1"/>
    </source>
</evidence>
<reference evidence="2" key="1">
    <citation type="submission" date="2016-10" db="EMBL/GenBank/DDBJ databases">
        <authorList>
            <person name="Varghese N."/>
            <person name="Submissions S."/>
        </authorList>
    </citation>
    <scope>NUCLEOTIDE SEQUENCE [LARGE SCALE GENOMIC DNA]</scope>
    <source>
        <strain evidence="2">DSM 15282</strain>
    </source>
</reference>
<keyword evidence="2" id="KW-1185">Reference proteome</keyword>
<name>A0A1I5IA04_9BACT</name>
<protein>
    <submittedName>
        <fullName evidence="1">Uncharacterized protein</fullName>
    </submittedName>
</protein>
<proteinExistence type="predicted"/>
<dbReference type="AlphaFoldDB" id="A0A1I5IA04"/>
<organism evidence="1 2">
    <name type="scientific">Algoriphagus ornithinivorans</name>
    <dbReference type="NCBI Taxonomy" id="226506"/>
    <lineage>
        <taxon>Bacteria</taxon>
        <taxon>Pseudomonadati</taxon>
        <taxon>Bacteroidota</taxon>
        <taxon>Cytophagia</taxon>
        <taxon>Cytophagales</taxon>
        <taxon>Cyclobacteriaceae</taxon>
        <taxon>Algoriphagus</taxon>
    </lineage>
</organism>
<evidence type="ECO:0000313" key="2">
    <source>
        <dbReference type="Proteomes" id="UP000199564"/>
    </source>
</evidence>
<gene>
    <name evidence="1" type="ORF">SAMN04488519_108146</name>
</gene>
<sequence length="47" mass="5314">MKKSIFFCRIGISSCQEHGQEITGTDLTNTLEILDPEFCEHGLIQTE</sequence>
<dbReference type="STRING" id="226506.SAMN04488519_108146"/>
<dbReference type="RefSeq" id="WP_175557920.1">
    <property type="nucleotide sequence ID" value="NZ_FOVW01000008.1"/>
</dbReference>